<reference evidence="2 3" key="1">
    <citation type="journal article" date="2022" name="Allergy">
        <title>Genome assembly and annotation of Periplaneta americana reveal a comprehensive cockroach allergen profile.</title>
        <authorList>
            <person name="Wang L."/>
            <person name="Xiong Q."/>
            <person name="Saelim N."/>
            <person name="Wang L."/>
            <person name="Nong W."/>
            <person name="Wan A.T."/>
            <person name="Shi M."/>
            <person name="Liu X."/>
            <person name="Cao Q."/>
            <person name="Hui J.H.L."/>
            <person name="Sookrung N."/>
            <person name="Leung T.F."/>
            <person name="Tungtrongchitr A."/>
            <person name="Tsui S.K.W."/>
        </authorList>
    </citation>
    <scope>NUCLEOTIDE SEQUENCE [LARGE SCALE GENOMIC DNA]</scope>
    <source>
        <strain evidence="2">PWHHKU_190912</strain>
    </source>
</reference>
<dbReference type="Proteomes" id="UP001148838">
    <property type="component" value="Unassembled WGS sequence"/>
</dbReference>
<protein>
    <submittedName>
        <fullName evidence="2">Uncharacterized protein</fullName>
    </submittedName>
</protein>
<evidence type="ECO:0000256" key="1">
    <source>
        <dbReference type="SAM" id="MobiDB-lite"/>
    </source>
</evidence>
<evidence type="ECO:0000313" key="2">
    <source>
        <dbReference type="EMBL" id="KAJ4426235.1"/>
    </source>
</evidence>
<feature type="region of interest" description="Disordered" evidence="1">
    <location>
        <begin position="1"/>
        <end position="21"/>
    </location>
</feature>
<sequence>MAGLCEGGNEPPGSLNANNTESYPAFAHLGSRENPGRNLNQVTCPDRESNLGRLVSRPDALTVTPQRKIAPRFHEPDCVLRKKRLREEDLKTVSKSDRVYRHQHFSRRSTVAVWLTFAPPDQAVRGPIPGMGNGRNLPSVHGTEYSSVVLLCLNYILATGVAQSVKALAYRSEVVLGRGFDPRLG</sequence>
<proteinExistence type="predicted"/>
<organism evidence="2 3">
    <name type="scientific">Periplaneta americana</name>
    <name type="common">American cockroach</name>
    <name type="synonym">Blatta americana</name>
    <dbReference type="NCBI Taxonomy" id="6978"/>
    <lineage>
        <taxon>Eukaryota</taxon>
        <taxon>Metazoa</taxon>
        <taxon>Ecdysozoa</taxon>
        <taxon>Arthropoda</taxon>
        <taxon>Hexapoda</taxon>
        <taxon>Insecta</taxon>
        <taxon>Pterygota</taxon>
        <taxon>Neoptera</taxon>
        <taxon>Polyneoptera</taxon>
        <taxon>Dictyoptera</taxon>
        <taxon>Blattodea</taxon>
        <taxon>Blattoidea</taxon>
        <taxon>Blattidae</taxon>
        <taxon>Blattinae</taxon>
        <taxon>Periplaneta</taxon>
    </lineage>
</organism>
<dbReference type="EMBL" id="JAJSOF020000040">
    <property type="protein sequence ID" value="KAJ4426235.1"/>
    <property type="molecule type" value="Genomic_DNA"/>
</dbReference>
<accession>A0ABQ8RX18</accession>
<gene>
    <name evidence="2" type="ORF">ANN_27047</name>
</gene>
<comment type="caution">
    <text evidence="2">The sequence shown here is derived from an EMBL/GenBank/DDBJ whole genome shotgun (WGS) entry which is preliminary data.</text>
</comment>
<evidence type="ECO:0000313" key="3">
    <source>
        <dbReference type="Proteomes" id="UP001148838"/>
    </source>
</evidence>
<keyword evidence="3" id="KW-1185">Reference proteome</keyword>
<name>A0ABQ8RX18_PERAM</name>